<protein>
    <submittedName>
        <fullName evidence="2">Kinase-like domain-containing protein</fullName>
    </submittedName>
</protein>
<dbReference type="InterPro" id="IPR011009">
    <property type="entry name" value="Kinase-like_dom_sf"/>
</dbReference>
<dbReference type="GO" id="GO:0016301">
    <property type="term" value="F:kinase activity"/>
    <property type="evidence" value="ECO:0007669"/>
    <property type="project" value="UniProtKB-KW"/>
</dbReference>
<keyword evidence="2" id="KW-0418">Kinase</keyword>
<feature type="domain" description="Aminoglycoside phosphotransferase" evidence="1">
    <location>
        <begin position="58"/>
        <end position="260"/>
    </location>
</feature>
<dbReference type="AlphaFoldDB" id="A0A550CIC5"/>
<organism evidence="2 3">
    <name type="scientific">Schizophyllum amplum</name>
    <dbReference type="NCBI Taxonomy" id="97359"/>
    <lineage>
        <taxon>Eukaryota</taxon>
        <taxon>Fungi</taxon>
        <taxon>Dikarya</taxon>
        <taxon>Basidiomycota</taxon>
        <taxon>Agaricomycotina</taxon>
        <taxon>Agaricomycetes</taxon>
        <taxon>Agaricomycetidae</taxon>
        <taxon>Agaricales</taxon>
        <taxon>Schizophyllaceae</taxon>
        <taxon>Schizophyllum</taxon>
    </lineage>
</organism>
<keyword evidence="2" id="KW-0808">Transferase</keyword>
<comment type="caution">
    <text evidence="2">The sequence shown here is derived from an EMBL/GenBank/DDBJ whole genome shotgun (WGS) entry which is preliminary data.</text>
</comment>
<evidence type="ECO:0000313" key="2">
    <source>
        <dbReference type="EMBL" id="TRM64545.1"/>
    </source>
</evidence>
<reference evidence="2 3" key="1">
    <citation type="journal article" date="2019" name="New Phytol.">
        <title>Comparative genomics reveals unique wood-decay strategies and fruiting body development in the Schizophyllaceae.</title>
        <authorList>
            <person name="Almasi E."/>
            <person name="Sahu N."/>
            <person name="Krizsan K."/>
            <person name="Balint B."/>
            <person name="Kovacs G.M."/>
            <person name="Kiss B."/>
            <person name="Cseklye J."/>
            <person name="Drula E."/>
            <person name="Henrissat B."/>
            <person name="Nagy I."/>
            <person name="Chovatia M."/>
            <person name="Adam C."/>
            <person name="LaButti K."/>
            <person name="Lipzen A."/>
            <person name="Riley R."/>
            <person name="Grigoriev I.V."/>
            <person name="Nagy L.G."/>
        </authorList>
    </citation>
    <scope>NUCLEOTIDE SEQUENCE [LARGE SCALE GENOMIC DNA]</scope>
    <source>
        <strain evidence="2 3">NL-1724</strain>
    </source>
</reference>
<gene>
    <name evidence="2" type="ORF">BD626DRAFT_492175</name>
</gene>
<accession>A0A550CIC5</accession>
<dbReference type="STRING" id="97359.A0A550CIC5"/>
<dbReference type="EMBL" id="VDMD01000007">
    <property type="protein sequence ID" value="TRM64545.1"/>
    <property type="molecule type" value="Genomic_DNA"/>
</dbReference>
<dbReference type="Pfam" id="PF01636">
    <property type="entry name" value="APH"/>
    <property type="match status" value="1"/>
</dbReference>
<evidence type="ECO:0000259" key="1">
    <source>
        <dbReference type="Pfam" id="PF01636"/>
    </source>
</evidence>
<dbReference type="InterPro" id="IPR051678">
    <property type="entry name" value="AGP_Transferase"/>
</dbReference>
<dbReference type="Gene3D" id="3.90.1200.10">
    <property type="match status" value="1"/>
</dbReference>
<dbReference type="Proteomes" id="UP000320762">
    <property type="component" value="Unassembled WGS sequence"/>
</dbReference>
<keyword evidence="3" id="KW-1185">Reference proteome</keyword>
<name>A0A550CIC5_9AGAR</name>
<proteinExistence type="predicted"/>
<dbReference type="OrthoDB" id="5404599at2759"/>
<dbReference type="InterPro" id="IPR002575">
    <property type="entry name" value="Aminoglycoside_PTrfase"/>
</dbReference>
<dbReference type="PANTHER" id="PTHR21310:SF15">
    <property type="entry name" value="AMINOGLYCOSIDE PHOSPHOTRANSFERASE DOMAIN-CONTAINING PROTEIN"/>
    <property type="match status" value="1"/>
</dbReference>
<evidence type="ECO:0000313" key="3">
    <source>
        <dbReference type="Proteomes" id="UP000320762"/>
    </source>
</evidence>
<sequence>MLRLTFVHSLLDAIVNRIRRLLLPYLIRRADKIYPPLKGSYVRRLTAGSVLKATDTYRLRPEVDAMQFLSRQGIPIPVPRLIDYWEADGEGKLVMEYIEGKQLLRAWRDLTAEQRIHVMRTLARYVDVLRAIPQPPAPALAPSGWVGSATGGAFTDGKVTWSEVPLGPFCDQAAFNVWHYSLFAKYEKWSPKVPAYLAELRRATRDDHPIVFTHGDMHMANVLIRVHGEGPEDVEVVALLDWEQSGWRPLYWEAMKWIWMSRGGNLMAPWKEFGWKELCVGYDQDVMREFQLMEVSTTPPYVEDS</sequence>
<dbReference type="PANTHER" id="PTHR21310">
    <property type="entry name" value="AMINOGLYCOSIDE PHOSPHOTRANSFERASE-RELATED-RELATED"/>
    <property type="match status" value="1"/>
</dbReference>
<dbReference type="SUPFAM" id="SSF56112">
    <property type="entry name" value="Protein kinase-like (PK-like)"/>
    <property type="match status" value="1"/>
</dbReference>